<gene>
    <name evidence="1" type="ORF">HMPREF1218_0599</name>
</gene>
<reference evidence="1 2" key="1">
    <citation type="submission" date="2013-08" db="EMBL/GenBank/DDBJ databases">
        <authorList>
            <person name="Durkin A.S."/>
            <person name="Haft D.R."/>
            <person name="McCorrison J."/>
            <person name="Torralba M."/>
            <person name="Gillis M."/>
            <person name="Haft D.H."/>
            <person name="Methe B."/>
            <person name="Sutton G."/>
            <person name="Nelson K.E."/>
        </authorList>
    </citation>
    <scope>NUCLEOTIDE SEQUENCE [LARGE SCALE GENOMIC DNA]</scope>
    <source>
        <strain evidence="1 2">F0068</strain>
    </source>
</reference>
<protein>
    <submittedName>
        <fullName evidence="1">Uncharacterized protein</fullName>
    </submittedName>
</protein>
<sequence>MNIALLLSQIFKLMPASVVKSIEVITNLEAKYDVEGAVGILNLVMNAPRGQPSQWIYLAKHYDNFIEQQSQAGMMNSIRVGSNNLWLGINDK</sequence>
<dbReference type="Proteomes" id="UP000016600">
    <property type="component" value="Unassembled WGS sequence"/>
</dbReference>
<evidence type="ECO:0000313" key="2">
    <source>
        <dbReference type="Proteomes" id="UP000016600"/>
    </source>
</evidence>
<dbReference type="AlphaFoldDB" id="U2MMT0"/>
<name>U2MMT0_9BACT</name>
<dbReference type="EMBL" id="AWET01000036">
    <property type="protein sequence ID" value="ERK00544.1"/>
    <property type="molecule type" value="Genomic_DNA"/>
</dbReference>
<evidence type="ECO:0000313" key="1">
    <source>
        <dbReference type="EMBL" id="ERK00544.1"/>
    </source>
</evidence>
<dbReference type="PATRIC" id="fig|1081904.3.peg.1643"/>
<proteinExistence type="predicted"/>
<accession>U2MMT0</accession>
<organism evidence="1 2">
    <name type="scientific">Hoylesella pleuritidis F0068</name>
    <dbReference type="NCBI Taxonomy" id="1081904"/>
    <lineage>
        <taxon>Bacteria</taxon>
        <taxon>Pseudomonadati</taxon>
        <taxon>Bacteroidota</taxon>
        <taxon>Bacteroidia</taxon>
        <taxon>Bacteroidales</taxon>
        <taxon>Prevotellaceae</taxon>
        <taxon>Hoylesella</taxon>
    </lineage>
</organism>
<comment type="caution">
    <text evidence="1">The sequence shown here is derived from an EMBL/GenBank/DDBJ whole genome shotgun (WGS) entry which is preliminary data.</text>
</comment>
<dbReference type="RefSeq" id="WP_021584102.1">
    <property type="nucleotide sequence ID" value="NZ_AWET01000036.1"/>
</dbReference>
<keyword evidence="2" id="KW-1185">Reference proteome</keyword>